<dbReference type="GO" id="GO:0005737">
    <property type="term" value="C:cytoplasm"/>
    <property type="evidence" value="ECO:0007669"/>
    <property type="project" value="TreeGrafter"/>
</dbReference>
<dbReference type="GO" id="GO:0005615">
    <property type="term" value="C:extracellular space"/>
    <property type="evidence" value="ECO:0007669"/>
    <property type="project" value="TreeGrafter"/>
</dbReference>
<dbReference type="CDD" id="cd00042">
    <property type="entry name" value="CY"/>
    <property type="match status" value="1"/>
</dbReference>
<evidence type="ECO:0000259" key="5">
    <source>
        <dbReference type="SMART" id="SM00043"/>
    </source>
</evidence>
<dbReference type="Pfam" id="PF00031">
    <property type="entry name" value="Cystatin"/>
    <property type="match status" value="1"/>
</dbReference>
<feature type="compositionally biased region" description="Low complexity" evidence="4">
    <location>
        <begin position="1"/>
        <end position="13"/>
    </location>
</feature>
<dbReference type="EMBL" id="JAFDVH010000012">
    <property type="protein sequence ID" value="KAG7467313.1"/>
    <property type="molecule type" value="Genomic_DNA"/>
</dbReference>
<dbReference type="GO" id="GO:0031982">
    <property type="term" value="C:vesicle"/>
    <property type="evidence" value="ECO:0007669"/>
    <property type="project" value="TreeGrafter"/>
</dbReference>
<dbReference type="SUPFAM" id="SSF54403">
    <property type="entry name" value="Cystatin/monellin"/>
    <property type="match status" value="1"/>
</dbReference>
<reference evidence="6" key="1">
    <citation type="submission" date="2021-01" db="EMBL/GenBank/DDBJ databases">
        <authorList>
            <person name="Zahm M."/>
            <person name="Roques C."/>
            <person name="Cabau C."/>
            <person name="Klopp C."/>
            <person name="Donnadieu C."/>
            <person name="Jouanno E."/>
            <person name="Lampietro C."/>
            <person name="Louis A."/>
            <person name="Herpin A."/>
            <person name="Echchiki A."/>
            <person name="Berthelot C."/>
            <person name="Parey E."/>
            <person name="Roest-Crollius H."/>
            <person name="Braasch I."/>
            <person name="Postlethwait J."/>
            <person name="Bobe J."/>
            <person name="Montfort J."/>
            <person name="Bouchez O."/>
            <person name="Begum T."/>
            <person name="Mejri S."/>
            <person name="Adams A."/>
            <person name="Chen W.-J."/>
            <person name="Guiguen Y."/>
        </authorList>
    </citation>
    <scope>NUCLEOTIDE SEQUENCE</scope>
    <source>
        <strain evidence="6">YG-15Mar2019-1</strain>
        <tissue evidence="6">Brain</tissue>
    </source>
</reference>
<accession>A0A9D3T342</accession>
<dbReference type="GO" id="GO:0004869">
    <property type="term" value="F:cysteine-type endopeptidase inhibitor activity"/>
    <property type="evidence" value="ECO:0007669"/>
    <property type="project" value="UniProtKB-KW"/>
</dbReference>
<comment type="caution">
    <text evidence="6">The sequence shown here is derived from an EMBL/GenBank/DDBJ whole genome shotgun (WGS) entry which is preliminary data.</text>
</comment>
<dbReference type="PANTHER" id="PTHR46186:SF2">
    <property type="entry name" value="CYSTATIN"/>
    <property type="match status" value="1"/>
</dbReference>
<evidence type="ECO:0000313" key="7">
    <source>
        <dbReference type="Proteomes" id="UP001046870"/>
    </source>
</evidence>
<dbReference type="Gene3D" id="3.10.450.10">
    <property type="match status" value="1"/>
</dbReference>
<keyword evidence="2" id="KW-0646">Protease inhibitor</keyword>
<proteinExistence type="inferred from homology"/>
<dbReference type="InterPro" id="IPR000010">
    <property type="entry name" value="Cystatin_dom"/>
</dbReference>
<keyword evidence="3" id="KW-0789">Thiol protease inhibitor</keyword>
<organism evidence="6 7">
    <name type="scientific">Megalops atlanticus</name>
    <name type="common">Tarpon</name>
    <name type="synonym">Clupea gigantea</name>
    <dbReference type="NCBI Taxonomy" id="7932"/>
    <lineage>
        <taxon>Eukaryota</taxon>
        <taxon>Metazoa</taxon>
        <taxon>Chordata</taxon>
        <taxon>Craniata</taxon>
        <taxon>Vertebrata</taxon>
        <taxon>Euteleostomi</taxon>
        <taxon>Actinopterygii</taxon>
        <taxon>Neopterygii</taxon>
        <taxon>Teleostei</taxon>
        <taxon>Elopiformes</taxon>
        <taxon>Megalopidae</taxon>
        <taxon>Megalops</taxon>
    </lineage>
</organism>
<name>A0A9D3T342_MEGAT</name>
<dbReference type="AlphaFoldDB" id="A0A9D3T342"/>
<dbReference type="Proteomes" id="UP001046870">
    <property type="component" value="Chromosome 12"/>
</dbReference>
<keyword evidence="7" id="KW-1185">Reference proteome</keyword>
<evidence type="ECO:0000256" key="4">
    <source>
        <dbReference type="SAM" id="MobiDB-lite"/>
    </source>
</evidence>
<dbReference type="PANTHER" id="PTHR46186">
    <property type="entry name" value="CYSTATIN"/>
    <property type="match status" value="1"/>
</dbReference>
<dbReference type="InterPro" id="IPR046350">
    <property type="entry name" value="Cystatin_sf"/>
</dbReference>
<feature type="region of interest" description="Disordered" evidence="4">
    <location>
        <begin position="1"/>
        <end position="21"/>
    </location>
</feature>
<feature type="domain" description="Cystatin" evidence="5">
    <location>
        <begin position="9"/>
        <end position="119"/>
    </location>
</feature>
<dbReference type="OrthoDB" id="8886803at2759"/>
<dbReference type="SMART" id="SM00043">
    <property type="entry name" value="CY"/>
    <property type="match status" value="1"/>
</dbReference>
<evidence type="ECO:0000256" key="2">
    <source>
        <dbReference type="ARBA" id="ARBA00022690"/>
    </source>
</evidence>
<sequence>MAAADPAPAAPVATEDVDPNDPEVQACASFALESFSHFRQDPHLYSITKFYSVKRANIGGGQYDMDVEVTKAQPTTEEQAERDSSHTLTSPEAQVFRCQFVVLSVPWKNQRVLIQSTCTPVQQ</sequence>
<evidence type="ECO:0000256" key="3">
    <source>
        <dbReference type="ARBA" id="ARBA00022704"/>
    </source>
</evidence>
<protein>
    <recommendedName>
        <fullName evidence="5">Cystatin domain-containing protein</fullName>
    </recommendedName>
</protein>
<comment type="similarity">
    <text evidence="1">Belongs to the cystatin family.</text>
</comment>
<evidence type="ECO:0000313" key="6">
    <source>
        <dbReference type="EMBL" id="KAG7467313.1"/>
    </source>
</evidence>
<gene>
    <name evidence="6" type="ORF">MATL_G00152060</name>
</gene>
<evidence type="ECO:0000256" key="1">
    <source>
        <dbReference type="ARBA" id="ARBA00009403"/>
    </source>
</evidence>